<dbReference type="Pfam" id="PF00296">
    <property type="entry name" value="Bac_luciferase"/>
    <property type="match status" value="1"/>
</dbReference>
<dbReference type="CDD" id="cd01097">
    <property type="entry name" value="Tetrahydromethanopterin_reductase"/>
    <property type="match status" value="1"/>
</dbReference>
<evidence type="ECO:0000259" key="2">
    <source>
        <dbReference type="Pfam" id="PF00296"/>
    </source>
</evidence>
<dbReference type="EMBL" id="CAFBIY010000037">
    <property type="protein sequence ID" value="CAB4849403.1"/>
    <property type="molecule type" value="Genomic_DNA"/>
</dbReference>
<evidence type="ECO:0000313" key="3">
    <source>
        <dbReference type="EMBL" id="CAB4849403.1"/>
    </source>
</evidence>
<dbReference type="NCBIfam" id="TIGR03559">
    <property type="entry name" value="F420_Rv3520c"/>
    <property type="match status" value="1"/>
</dbReference>
<organism evidence="3">
    <name type="scientific">freshwater metagenome</name>
    <dbReference type="NCBI Taxonomy" id="449393"/>
    <lineage>
        <taxon>unclassified sequences</taxon>
        <taxon>metagenomes</taxon>
        <taxon>ecological metagenomes</taxon>
    </lineage>
</organism>
<sequence>MGQPGEVLLHGIVDEGSGEGASNLWHVSTGRHSNRVGHTVHHMARDIRLGYNSGYWGSGPPAGVTEAILEAERLGFDSMWTAEAYGSDALTPLAWWGSQTSTIRLGTGIVQMSARTPAATAMAAMTLDHLSDGRFILGVGASGPQVVEGWYGQEYPKPLARTREYVQIVRDIVRRETPIDFHGEFFDMPNRAGTGLGKPLKSTIHPRRKEIPIFLGAEGPKNVALAGEICDGWLPLFFSPKDDAFYRERLAEGFAKSGDPTKADRFEVASTVYIIPGDDPEACADWVRPFLALYAGGMGARGANFHFEVFARMGWEDVALKVQDLYLAGKKQEAAAAIPLAMVEDVALVGPPDKIKAELEQWKETCITTFLVGGPKEVLAGYAELILG</sequence>
<accession>A0A6J7C0A2</accession>
<dbReference type="GO" id="GO:0016705">
    <property type="term" value="F:oxidoreductase activity, acting on paired donors, with incorporation or reduction of molecular oxygen"/>
    <property type="evidence" value="ECO:0007669"/>
    <property type="project" value="InterPro"/>
</dbReference>
<dbReference type="InterPro" id="IPR036661">
    <property type="entry name" value="Luciferase-like_sf"/>
</dbReference>
<evidence type="ECO:0000256" key="1">
    <source>
        <dbReference type="ARBA" id="ARBA00023002"/>
    </source>
</evidence>
<protein>
    <submittedName>
        <fullName evidence="3">Unannotated protein</fullName>
    </submittedName>
</protein>
<dbReference type="PANTHER" id="PTHR43244">
    <property type="match status" value="1"/>
</dbReference>
<dbReference type="AlphaFoldDB" id="A0A6J7C0A2"/>
<proteinExistence type="predicted"/>
<gene>
    <name evidence="3" type="ORF">UFOPK3267_00917</name>
</gene>
<reference evidence="3" key="1">
    <citation type="submission" date="2020-05" db="EMBL/GenBank/DDBJ databases">
        <authorList>
            <person name="Chiriac C."/>
            <person name="Salcher M."/>
            <person name="Ghai R."/>
            <person name="Kavagutti S V."/>
        </authorList>
    </citation>
    <scope>NUCLEOTIDE SEQUENCE</scope>
</reference>
<dbReference type="PANTHER" id="PTHR43244:SF1">
    <property type="entry name" value="5,10-METHYLENETETRAHYDROMETHANOPTERIN REDUCTASE"/>
    <property type="match status" value="1"/>
</dbReference>
<keyword evidence="1" id="KW-0560">Oxidoreductase</keyword>
<dbReference type="InterPro" id="IPR019951">
    <property type="entry name" value="F420_OxRdatse_Rv3520c_pred"/>
</dbReference>
<name>A0A6J7C0A2_9ZZZZ</name>
<dbReference type="InterPro" id="IPR011251">
    <property type="entry name" value="Luciferase-like_dom"/>
</dbReference>
<feature type="domain" description="Luciferase-like" evidence="2">
    <location>
        <begin position="59"/>
        <end position="368"/>
    </location>
</feature>
<dbReference type="SUPFAM" id="SSF51679">
    <property type="entry name" value="Bacterial luciferase-like"/>
    <property type="match status" value="1"/>
</dbReference>
<dbReference type="InterPro" id="IPR050564">
    <property type="entry name" value="F420-G6PD/mer"/>
</dbReference>
<dbReference type="Gene3D" id="3.20.20.30">
    <property type="entry name" value="Luciferase-like domain"/>
    <property type="match status" value="1"/>
</dbReference>